<organism evidence="3">
    <name type="scientific">Pseudo-nitzschia australis</name>
    <dbReference type="NCBI Taxonomy" id="44445"/>
    <lineage>
        <taxon>Eukaryota</taxon>
        <taxon>Sar</taxon>
        <taxon>Stramenopiles</taxon>
        <taxon>Ochrophyta</taxon>
        <taxon>Bacillariophyta</taxon>
        <taxon>Bacillariophyceae</taxon>
        <taxon>Bacillariophycidae</taxon>
        <taxon>Bacillariales</taxon>
        <taxon>Bacillariaceae</taxon>
        <taxon>Pseudo-nitzschia</taxon>
    </lineage>
</organism>
<sequence>MGSDGATATTTAPAENPANTNNDGNNNDNSRDQDQEPIEYNPRWMGYLCILTFSGINFISISNVPGDSGNRIWTSNMIFGVPTFLIASIILIQDRCRSRLKFNYTKCKNGYLEGSILLFLVIWWIVGVACITRPGGIAYTVSNIYYSAWFTFASCVYTLDKWSASKDILSIAEITSVSFTLRYWWIHFTAAFVVFVSSISLEVQLSDNRVPSLTMSDREDAFFGIVMGLLSLIVSSFFILVHYDFITFLEEGGWSELFLTVLLVVVWIIALSIFTSSGGIASSISGFDCLPELPELQYEWVKIHNCTIVQNGVEMECRFRFMPGSNLYYACWACMLSSIAIGFKWKAAQALKFAESQAELQQKQQNEVDVEGYEDGDDDDDDNPP</sequence>
<proteinExistence type="predicted"/>
<feature type="transmembrane region" description="Helical" evidence="2">
    <location>
        <begin position="257"/>
        <end position="275"/>
    </location>
</feature>
<reference evidence="3" key="1">
    <citation type="submission" date="2021-01" db="EMBL/GenBank/DDBJ databases">
        <authorList>
            <person name="Corre E."/>
            <person name="Pelletier E."/>
            <person name="Niang G."/>
            <person name="Scheremetjew M."/>
            <person name="Finn R."/>
            <person name="Kale V."/>
            <person name="Holt S."/>
            <person name="Cochrane G."/>
            <person name="Meng A."/>
            <person name="Brown T."/>
            <person name="Cohen L."/>
        </authorList>
    </citation>
    <scope>NUCLEOTIDE SEQUENCE</scope>
    <source>
        <strain evidence="3">10249 10 AB</strain>
    </source>
</reference>
<keyword evidence="2" id="KW-0812">Transmembrane</keyword>
<evidence type="ECO:0000256" key="2">
    <source>
        <dbReference type="SAM" id="Phobius"/>
    </source>
</evidence>
<feature type="transmembrane region" description="Helical" evidence="2">
    <location>
        <begin position="73"/>
        <end position="92"/>
    </location>
</feature>
<dbReference type="AlphaFoldDB" id="A0A7S4AJM2"/>
<protein>
    <recommendedName>
        <fullName evidence="4">Transmembrane protein</fullName>
    </recommendedName>
</protein>
<evidence type="ECO:0000256" key="1">
    <source>
        <dbReference type="SAM" id="MobiDB-lite"/>
    </source>
</evidence>
<keyword evidence="2" id="KW-0472">Membrane</keyword>
<evidence type="ECO:0008006" key="4">
    <source>
        <dbReference type="Google" id="ProtNLM"/>
    </source>
</evidence>
<dbReference type="EMBL" id="HBIX01014723">
    <property type="protein sequence ID" value="CAE0718009.1"/>
    <property type="molecule type" value="Transcribed_RNA"/>
</dbReference>
<gene>
    <name evidence="3" type="ORF">PAUS00366_LOCUS10762</name>
</gene>
<keyword evidence="2" id="KW-1133">Transmembrane helix</keyword>
<feature type="transmembrane region" description="Helical" evidence="2">
    <location>
        <begin position="327"/>
        <end position="345"/>
    </location>
</feature>
<evidence type="ECO:0000313" key="3">
    <source>
        <dbReference type="EMBL" id="CAE0718009.1"/>
    </source>
</evidence>
<feature type="region of interest" description="Disordered" evidence="1">
    <location>
        <begin position="362"/>
        <end position="385"/>
    </location>
</feature>
<name>A0A7S4AJM2_9STRA</name>
<accession>A0A7S4AJM2</accession>
<feature type="transmembrane region" description="Helical" evidence="2">
    <location>
        <begin position="221"/>
        <end position="245"/>
    </location>
</feature>
<feature type="transmembrane region" description="Helical" evidence="2">
    <location>
        <begin position="112"/>
        <end position="131"/>
    </location>
</feature>
<feature type="transmembrane region" description="Helical" evidence="2">
    <location>
        <begin position="137"/>
        <end position="159"/>
    </location>
</feature>
<feature type="compositionally biased region" description="Low complexity" evidence="1">
    <location>
        <begin position="1"/>
        <end position="28"/>
    </location>
</feature>
<feature type="transmembrane region" description="Helical" evidence="2">
    <location>
        <begin position="44"/>
        <end position="61"/>
    </location>
</feature>
<feature type="compositionally biased region" description="Acidic residues" evidence="1">
    <location>
        <begin position="368"/>
        <end position="385"/>
    </location>
</feature>
<feature type="transmembrane region" description="Helical" evidence="2">
    <location>
        <begin position="180"/>
        <end position="201"/>
    </location>
</feature>
<feature type="region of interest" description="Disordered" evidence="1">
    <location>
        <begin position="1"/>
        <end position="36"/>
    </location>
</feature>